<dbReference type="InterPro" id="IPR010795">
    <property type="entry name" value="Prenylcys_lyase"/>
</dbReference>
<evidence type="ECO:0000256" key="7">
    <source>
        <dbReference type="ARBA" id="ARBA00023180"/>
    </source>
</evidence>
<feature type="domain" description="Prenylcysteine lyase" evidence="8">
    <location>
        <begin position="133"/>
        <end position="467"/>
    </location>
</feature>
<evidence type="ECO:0000256" key="3">
    <source>
        <dbReference type="ARBA" id="ARBA00022630"/>
    </source>
</evidence>
<comment type="similarity">
    <text evidence="2">Belongs to the prenylcysteine oxidase family.</text>
</comment>
<keyword evidence="7" id="KW-0325">Glycoprotein</keyword>
<accession>A0A1B6CZE3</accession>
<reference evidence="9" key="1">
    <citation type="submission" date="2015-12" db="EMBL/GenBank/DDBJ databases">
        <title>De novo transcriptome assembly of four potential Pierce s Disease insect vectors from Arizona vineyards.</title>
        <authorList>
            <person name="Tassone E.E."/>
        </authorList>
    </citation>
    <scope>NUCLEOTIDE SEQUENCE</scope>
</reference>
<evidence type="ECO:0000256" key="4">
    <source>
        <dbReference type="ARBA" id="ARBA00022729"/>
    </source>
</evidence>
<dbReference type="PANTHER" id="PTHR15944:SF0">
    <property type="entry name" value="PRENYLCYSTEINE LYASE DOMAIN-CONTAINING PROTEIN"/>
    <property type="match status" value="1"/>
</dbReference>
<sequence length="488" mass="55769">MTSLDFKFNKWIFKLYVIFILFDVSLNVDAKICDKENLKIAIIGAGIGGAATSFFLSQLPKANDFCIDIYEANKVGGRLAEVEIDGLRFDTGGCVIHDSNLYMASFLKELGLKKRKHSLNEKLGIYNDKQFIFIESNWNMLNYLKLIWRYGFKVMYMTNYVESILEKFVSIYEYQDKMMSFHNPVDLLKQLSPYFPSYLSISLKDALSKEGFSNRLIDELVNAGLTCDYGQSPDVHQFVGVVTMAGAVGRLWSVDGGQSKVVEELIKTSQANLIHSKVEEISLNSNGSFTIFENNRSKVYDFVVVAAPLTEDAKFPIKFTQFTNSIHIPGRYHRTVSTILQGKINATYFGFSNEEEIPNTIINIDKSLFNSISEIHPVSTEQKTTKKTWKIFSQKPLKPDELDALFVERNHTKVVDWLAYPHYDTKAREDTFVLYNNLFYLNSVEWVASCMEMSAISAKNIALLINNLSTPKKVEYQKKFSKMNHNEL</sequence>
<protein>
    <recommendedName>
        <fullName evidence="8">Prenylcysteine lyase domain-containing protein</fullName>
    </recommendedName>
</protein>
<dbReference type="Pfam" id="PF13450">
    <property type="entry name" value="NAD_binding_8"/>
    <property type="match status" value="1"/>
</dbReference>
<dbReference type="AlphaFoldDB" id="A0A1B6CZE3"/>
<dbReference type="GO" id="GO:0030328">
    <property type="term" value="P:prenylcysteine catabolic process"/>
    <property type="evidence" value="ECO:0007669"/>
    <property type="project" value="InterPro"/>
</dbReference>
<keyword evidence="5" id="KW-0274">FAD</keyword>
<dbReference type="EMBL" id="GEDC01018543">
    <property type="protein sequence ID" value="JAS18755.1"/>
    <property type="molecule type" value="Transcribed_RNA"/>
</dbReference>
<organism evidence="9">
    <name type="scientific">Clastoptera arizonana</name>
    <name type="common">Arizona spittle bug</name>
    <dbReference type="NCBI Taxonomy" id="38151"/>
    <lineage>
        <taxon>Eukaryota</taxon>
        <taxon>Metazoa</taxon>
        <taxon>Ecdysozoa</taxon>
        <taxon>Arthropoda</taxon>
        <taxon>Hexapoda</taxon>
        <taxon>Insecta</taxon>
        <taxon>Pterygota</taxon>
        <taxon>Neoptera</taxon>
        <taxon>Paraneoptera</taxon>
        <taxon>Hemiptera</taxon>
        <taxon>Auchenorrhyncha</taxon>
        <taxon>Cercopoidea</taxon>
        <taxon>Clastopteridae</taxon>
        <taxon>Clastoptera</taxon>
    </lineage>
</organism>
<keyword evidence="4" id="KW-0732">Signal</keyword>
<evidence type="ECO:0000256" key="1">
    <source>
        <dbReference type="ARBA" id="ARBA00001974"/>
    </source>
</evidence>
<dbReference type="InterPro" id="IPR036188">
    <property type="entry name" value="FAD/NAD-bd_sf"/>
</dbReference>
<dbReference type="SUPFAM" id="SSF51905">
    <property type="entry name" value="FAD/NAD(P)-binding domain"/>
    <property type="match status" value="1"/>
</dbReference>
<keyword evidence="6" id="KW-0560">Oxidoreductase</keyword>
<evidence type="ECO:0000259" key="8">
    <source>
        <dbReference type="Pfam" id="PF07156"/>
    </source>
</evidence>
<dbReference type="PANTHER" id="PTHR15944">
    <property type="entry name" value="FARNESYLCYSTEINE LYASE"/>
    <property type="match status" value="1"/>
</dbReference>
<keyword evidence="3" id="KW-0285">Flavoprotein</keyword>
<evidence type="ECO:0000256" key="6">
    <source>
        <dbReference type="ARBA" id="ARBA00023002"/>
    </source>
</evidence>
<proteinExistence type="inferred from homology"/>
<dbReference type="GO" id="GO:0001735">
    <property type="term" value="F:prenylcysteine oxidase activity"/>
    <property type="evidence" value="ECO:0007669"/>
    <property type="project" value="InterPro"/>
</dbReference>
<comment type="cofactor">
    <cofactor evidence="1">
        <name>FAD</name>
        <dbReference type="ChEBI" id="CHEBI:57692"/>
    </cofactor>
</comment>
<dbReference type="GO" id="GO:0030327">
    <property type="term" value="P:prenylated protein catabolic process"/>
    <property type="evidence" value="ECO:0007669"/>
    <property type="project" value="TreeGrafter"/>
</dbReference>
<name>A0A1B6CZE3_9HEMI</name>
<dbReference type="Gene3D" id="3.50.50.60">
    <property type="entry name" value="FAD/NAD(P)-binding domain"/>
    <property type="match status" value="1"/>
</dbReference>
<evidence type="ECO:0000313" key="9">
    <source>
        <dbReference type="EMBL" id="JAS18755.1"/>
    </source>
</evidence>
<dbReference type="InterPro" id="IPR017046">
    <property type="entry name" value="Prenylcysteine_Oxase1"/>
</dbReference>
<evidence type="ECO:0000256" key="2">
    <source>
        <dbReference type="ARBA" id="ARBA00009967"/>
    </source>
</evidence>
<evidence type="ECO:0000256" key="5">
    <source>
        <dbReference type="ARBA" id="ARBA00022827"/>
    </source>
</evidence>
<dbReference type="Pfam" id="PF07156">
    <property type="entry name" value="Prenylcys_lyase"/>
    <property type="match status" value="1"/>
</dbReference>
<gene>
    <name evidence="9" type="ORF">g.9808</name>
</gene>